<dbReference type="Proteomes" id="UP000824029">
    <property type="component" value="Unassembled WGS sequence"/>
</dbReference>
<dbReference type="PROSITE" id="PS51318">
    <property type="entry name" value="TAT"/>
    <property type="match status" value="1"/>
</dbReference>
<dbReference type="AlphaFoldDB" id="A0A9D2DLT9"/>
<name>A0A9D2DLT9_9ACTN</name>
<dbReference type="EMBL" id="DXBZ01000163">
    <property type="protein sequence ID" value="HIZ19069.1"/>
    <property type="molecule type" value="Genomic_DNA"/>
</dbReference>
<organism evidence="2 3">
    <name type="scientific">Candidatus Olsenella stercoravium</name>
    <dbReference type="NCBI Taxonomy" id="2838713"/>
    <lineage>
        <taxon>Bacteria</taxon>
        <taxon>Bacillati</taxon>
        <taxon>Actinomycetota</taxon>
        <taxon>Coriobacteriia</taxon>
        <taxon>Coriobacteriales</taxon>
        <taxon>Atopobiaceae</taxon>
        <taxon>Olsenella</taxon>
    </lineage>
</organism>
<evidence type="ECO:0000313" key="2">
    <source>
        <dbReference type="EMBL" id="HIZ19069.1"/>
    </source>
</evidence>
<proteinExistence type="predicted"/>
<reference evidence="2" key="1">
    <citation type="journal article" date="2021" name="PeerJ">
        <title>Extensive microbial diversity within the chicken gut microbiome revealed by metagenomics and culture.</title>
        <authorList>
            <person name="Gilroy R."/>
            <person name="Ravi A."/>
            <person name="Getino M."/>
            <person name="Pursley I."/>
            <person name="Horton D.L."/>
            <person name="Alikhan N.F."/>
            <person name="Baker D."/>
            <person name="Gharbi K."/>
            <person name="Hall N."/>
            <person name="Watson M."/>
            <person name="Adriaenssens E.M."/>
            <person name="Foster-Nyarko E."/>
            <person name="Jarju S."/>
            <person name="Secka A."/>
            <person name="Antonio M."/>
            <person name="Oren A."/>
            <person name="Chaudhuri R.R."/>
            <person name="La Ragione R."/>
            <person name="Hildebrand F."/>
            <person name="Pallen M.J."/>
        </authorList>
    </citation>
    <scope>NUCLEOTIDE SEQUENCE</scope>
    <source>
        <strain evidence="2">ChiHecolR3B27-1887</strain>
    </source>
</reference>
<reference evidence="2" key="2">
    <citation type="submission" date="2021-04" db="EMBL/GenBank/DDBJ databases">
        <authorList>
            <person name="Gilroy R."/>
        </authorList>
    </citation>
    <scope>NUCLEOTIDE SEQUENCE</scope>
    <source>
        <strain evidence="2">ChiHecolR3B27-1887</strain>
    </source>
</reference>
<protein>
    <submittedName>
        <fullName evidence="2">Uncharacterized protein</fullName>
    </submittedName>
</protein>
<dbReference type="InterPro" id="IPR006311">
    <property type="entry name" value="TAT_signal"/>
</dbReference>
<comment type="caution">
    <text evidence="2">The sequence shown here is derived from an EMBL/GenBank/DDBJ whole genome shotgun (WGS) entry which is preliminary data.</text>
</comment>
<evidence type="ECO:0000256" key="1">
    <source>
        <dbReference type="SAM" id="MobiDB-lite"/>
    </source>
</evidence>
<gene>
    <name evidence="2" type="ORF">IAA22_08190</name>
</gene>
<sequence length="479" mass="51257">MARRTLTRRDAVGAALAAGSMLLAGCAGKGSSPAVKQVQPEEVEPVEPAEPIEQTAEPDPADWTQVELDPAPTLSWTVGTSDNSVTPNDWHWEDGVLATSVAAVMDARADEAGQVSFASFDPVSGLSFSFAGAVAQANEEIIEEPFVTSTYGAERAAWLVYRVRQEADGLDPESTHIYAQRLDYASGGLGDRVELPDGDLHGSFGTSYRLASSATRVGVYVENDAGTSVISLASDGTVETVQTGGFSLLTSFAAGAYAHTKLDEREGRDQLRSLDDGSVLLESRRVDDYEDTPNMSSYTYMVDEAMRLSDGVFLTGAGDLDTITYYVQGSEPVALADQIMALMPEDSPRGYTNAQFMGQLLDGSVILSIMRSVIRVSAGPTIECLLERERFDALEAVVMGADAVTGDIYLQTTDENVIMSPAGEDAGRWSLYPVSAHASSYGSVYTTNDTSQTKAVLWLERNDDDEVTRAVVTRGGQPT</sequence>
<dbReference type="PROSITE" id="PS51257">
    <property type="entry name" value="PROKAR_LIPOPROTEIN"/>
    <property type="match status" value="1"/>
</dbReference>
<accession>A0A9D2DLT9</accession>
<feature type="region of interest" description="Disordered" evidence="1">
    <location>
        <begin position="29"/>
        <end position="57"/>
    </location>
</feature>
<evidence type="ECO:0000313" key="3">
    <source>
        <dbReference type="Proteomes" id="UP000824029"/>
    </source>
</evidence>